<protein>
    <submittedName>
        <fullName evidence="2">Uncharacterized protein</fullName>
    </submittedName>
</protein>
<reference evidence="2 3" key="1">
    <citation type="journal article" date="2023" name="Life. Sci Alliance">
        <title>Evolutionary insights into 3D genome organization and epigenetic landscape of Vigna mungo.</title>
        <authorList>
            <person name="Junaid A."/>
            <person name="Singh B."/>
            <person name="Bhatia S."/>
        </authorList>
    </citation>
    <scope>NUCLEOTIDE SEQUENCE [LARGE SCALE GENOMIC DNA]</scope>
    <source>
        <strain evidence="2">Urdbean</strain>
    </source>
</reference>
<gene>
    <name evidence="2" type="ORF">V8G54_024509</name>
</gene>
<evidence type="ECO:0000256" key="1">
    <source>
        <dbReference type="SAM" id="MobiDB-lite"/>
    </source>
</evidence>
<accession>A0AAQ3N7J4</accession>
<feature type="region of interest" description="Disordered" evidence="1">
    <location>
        <begin position="161"/>
        <end position="181"/>
    </location>
</feature>
<dbReference type="AlphaFoldDB" id="A0AAQ3N7J4"/>
<organism evidence="2 3">
    <name type="scientific">Vigna mungo</name>
    <name type="common">Black gram</name>
    <name type="synonym">Phaseolus mungo</name>
    <dbReference type="NCBI Taxonomy" id="3915"/>
    <lineage>
        <taxon>Eukaryota</taxon>
        <taxon>Viridiplantae</taxon>
        <taxon>Streptophyta</taxon>
        <taxon>Embryophyta</taxon>
        <taxon>Tracheophyta</taxon>
        <taxon>Spermatophyta</taxon>
        <taxon>Magnoliopsida</taxon>
        <taxon>eudicotyledons</taxon>
        <taxon>Gunneridae</taxon>
        <taxon>Pentapetalae</taxon>
        <taxon>rosids</taxon>
        <taxon>fabids</taxon>
        <taxon>Fabales</taxon>
        <taxon>Fabaceae</taxon>
        <taxon>Papilionoideae</taxon>
        <taxon>50 kb inversion clade</taxon>
        <taxon>NPAAA clade</taxon>
        <taxon>indigoferoid/millettioid clade</taxon>
        <taxon>Phaseoleae</taxon>
        <taxon>Vigna</taxon>
    </lineage>
</organism>
<dbReference type="Proteomes" id="UP001374535">
    <property type="component" value="Chromosome 7"/>
</dbReference>
<evidence type="ECO:0000313" key="2">
    <source>
        <dbReference type="EMBL" id="WVZ03703.1"/>
    </source>
</evidence>
<feature type="compositionally biased region" description="Basic and acidic residues" evidence="1">
    <location>
        <begin position="352"/>
        <end position="372"/>
    </location>
</feature>
<keyword evidence="3" id="KW-1185">Reference proteome</keyword>
<dbReference type="EMBL" id="CP144694">
    <property type="protein sequence ID" value="WVZ03703.1"/>
    <property type="molecule type" value="Genomic_DNA"/>
</dbReference>
<sequence>MACRLNTRSQPLLLMRSLKPSNKWQHDATTACNSGAHNPSKFNEKATPNEADSWVIENENIFRVVEFQVITWVSFRMRFLKKCFLDSAKFKQEFKIDDCAGLCGPVRVFGLVILKQHERRMEVPEVRESYEAQADESYCADEDQGVFDFGRVDQDGRVVRGGPKSGYEDLEGSFSSGEQQRKSYNRPQQFSHGTMKCFECRGAYFIWTSLYSLIGELRMMSRWQQLKSFIRKLLITERVLAMSGAIATQSMTRRMFKENMIYLPLEGLDELVYRYCDRAACYMVSAQEKKTSTEKQVMGLPVEEVSNLSSSINQNPNLKSLKFARSETQEKETLKHYNHQDHPLHGSTHVNCEPDRKKTQYNGDPRRSRGVGERSLRVTVETLLLTPTFKFPTASGIQKYTIPMPRPNPVTPTIRFGAQLVLNNTAIDDVFMNSFQHFHCFFDSALHEKLSWRLGDEKNMYPDAKKTNSIIPIVNLHSVLTFSVSNTKQQVEIDDRQNPIRNFNTEYIQTLVEKMMMMEITDIDKQDRTIMFFLPRDVSAMVARRKEPRRQPKKKEDWGKPVMKLLAHSRPNCEMIVLEEGPSHSHEDF</sequence>
<proteinExistence type="predicted"/>
<name>A0AAQ3N7J4_VIGMU</name>
<feature type="region of interest" description="Disordered" evidence="1">
    <location>
        <begin position="338"/>
        <end position="372"/>
    </location>
</feature>
<evidence type="ECO:0000313" key="3">
    <source>
        <dbReference type="Proteomes" id="UP001374535"/>
    </source>
</evidence>